<evidence type="ECO:0000259" key="1">
    <source>
        <dbReference type="Pfam" id="PF13456"/>
    </source>
</evidence>
<reference evidence="2 3" key="1">
    <citation type="submission" date="2019-01" db="EMBL/GenBank/DDBJ databases">
        <title>Sequencing of cultivated peanut Arachis hypogaea provides insights into genome evolution and oil improvement.</title>
        <authorList>
            <person name="Chen X."/>
        </authorList>
    </citation>
    <scope>NUCLEOTIDE SEQUENCE [LARGE SCALE GENOMIC DNA]</scope>
    <source>
        <strain evidence="3">cv. Fuhuasheng</strain>
        <tissue evidence="2">Leaves</tissue>
    </source>
</reference>
<dbReference type="Proteomes" id="UP000289738">
    <property type="component" value="Chromosome A07"/>
</dbReference>
<proteinExistence type="predicted"/>
<dbReference type="InterPro" id="IPR044730">
    <property type="entry name" value="RNase_H-like_dom_plant"/>
</dbReference>
<organism evidence="2 3">
    <name type="scientific">Arachis hypogaea</name>
    <name type="common">Peanut</name>
    <dbReference type="NCBI Taxonomy" id="3818"/>
    <lineage>
        <taxon>Eukaryota</taxon>
        <taxon>Viridiplantae</taxon>
        <taxon>Streptophyta</taxon>
        <taxon>Embryophyta</taxon>
        <taxon>Tracheophyta</taxon>
        <taxon>Spermatophyta</taxon>
        <taxon>Magnoliopsida</taxon>
        <taxon>eudicotyledons</taxon>
        <taxon>Gunneridae</taxon>
        <taxon>Pentapetalae</taxon>
        <taxon>rosids</taxon>
        <taxon>fabids</taxon>
        <taxon>Fabales</taxon>
        <taxon>Fabaceae</taxon>
        <taxon>Papilionoideae</taxon>
        <taxon>50 kb inversion clade</taxon>
        <taxon>dalbergioids sensu lato</taxon>
        <taxon>Dalbergieae</taxon>
        <taxon>Pterocarpus clade</taxon>
        <taxon>Arachis</taxon>
    </lineage>
</organism>
<evidence type="ECO:0000313" key="2">
    <source>
        <dbReference type="EMBL" id="RYR46866.1"/>
    </source>
</evidence>
<sequence>MWTIWKTRNNHVYNNIKPNPKSTINNARKIELKYNSQTNDHIYKGTKSGATASVIRDHSKRILGGSATEIQVSSSLSTEAQAVKEAEIDSIIQDIKSIQKRLPNCGFTWAPREGNIQAHSLATLKLQNQLPTTWPTTPLPPPPIANIIRRDGMGLSFQNSLQKD</sequence>
<dbReference type="EMBL" id="SDMP01000007">
    <property type="protein sequence ID" value="RYR46866.1"/>
    <property type="molecule type" value="Genomic_DNA"/>
</dbReference>
<keyword evidence="3" id="KW-1185">Reference proteome</keyword>
<evidence type="ECO:0000313" key="3">
    <source>
        <dbReference type="Proteomes" id="UP000289738"/>
    </source>
</evidence>
<accession>A0A445C7E1</accession>
<dbReference type="GO" id="GO:0004523">
    <property type="term" value="F:RNA-DNA hybrid ribonuclease activity"/>
    <property type="evidence" value="ECO:0007669"/>
    <property type="project" value="InterPro"/>
</dbReference>
<comment type="caution">
    <text evidence="2">The sequence shown here is derived from an EMBL/GenBank/DDBJ whole genome shotgun (WGS) entry which is preliminary data.</text>
</comment>
<gene>
    <name evidence="2" type="ORF">Ahy_A07g032717</name>
</gene>
<protein>
    <recommendedName>
        <fullName evidence="1">RNase H type-1 domain-containing protein</fullName>
    </recommendedName>
</protein>
<name>A0A445C7E1_ARAHY</name>
<dbReference type="InterPro" id="IPR036397">
    <property type="entry name" value="RNaseH_sf"/>
</dbReference>
<dbReference type="GO" id="GO:0003676">
    <property type="term" value="F:nucleic acid binding"/>
    <property type="evidence" value="ECO:0007669"/>
    <property type="project" value="InterPro"/>
</dbReference>
<dbReference type="Gene3D" id="3.30.420.10">
    <property type="entry name" value="Ribonuclease H-like superfamily/Ribonuclease H"/>
    <property type="match status" value="1"/>
</dbReference>
<feature type="domain" description="RNase H type-1" evidence="1">
    <location>
        <begin position="81"/>
        <end position="123"/>
    </location>
</feature>
<dbReference type="AlphaFoldDB" id="A0A445C7E1"/>
<dbReference type="Pfam" id="PF13456">
    <property type="entry name" value="RVT_3"/>
    <property type="match status" value="1"/>
</dbReference>
<dbReference type="CDD" id="cd06222">
    <property type="entry name" value="RNase_H_like"/>
    <property type="match status" value="1"/>
</dbReference>
<dbReference type="InterPro" id="IPR002156">
    <property type="entry name" value="RNaseH_domain"/>
</dbReference>